<dbReference type="InterPro" id="IPR050386">
    <property type="entry name" value="Glycosyl_hydrolase_5"/>
</dbReference>
<feature type="compositionally biased region" description="Gly residues" evidence="3">
    <location>
        <begin position="302"/>
        <end position="312"/>
    </location>
</feature>
<evidence type="ECO:0000313" key="5">
    <source>
        <dbReference type="Proteomes" id="UP001189429"/>
    </source>
</evidence>
<proteinExistence type="predicted"/>
<dbReference type="Proteomes" id="UP001189429">
    <property type="component" value="Unassembled WGS sequence"/>
</dbReference>
<reference evidence="4" key="1">
    <citation type="submission" date="2023-10" db="EMBL/GenBank/DDBJ databases">
        <authorList>
            <person name="Chen Y."/>
            <person name="Shah S."/>
            <person name="Dougan E. K."/>
            <person name="Thang M."/>
            <person name="Chan C."/>
        </authorList>
    </citation>
    <scope>NUCLEOTIDE SEQUENCE [LARGE SCALE GENOMIC DNA]</scope>
</reference>
<keyword evidence="2" id="KW-0326">Glycosidase</keyword>
<evidence type="ECO:0008006" key="6">
    <source>
        <dbReference type="Google" id="ProtNLM"/>
    </source>
</evidence>
<dbReference type="InterPro" id="IPR017853">
    <property type="entry name" value="GH"/>
</dbReference>
<evidence type="ECO:0000313" key="4">
    <source>
        <dbReference type="EMBL" id="CAK0886023.1"/>
    </source>
</evidence>
<dbReference type="Gene3D" id="3.20.20.80">
    <property type="entry name" value="Glycosidases"/>
    <property type="match status" value="1"/>
</dbReference>
<organism evidence="4 5">
    <name type="scientific">Prorocentrum cordatum</name>
    <dbReference type="NCBI Taxonomy" id="2364126"/>
    <lineage>
        <taxon>Eukaryota</taxon>
        <taxon>Sar</taxon>
        <taxon>Alveolata</taxon>
        <taxon>Dinophyceae</taxon>
        <taxon>Prorocentrales</taxon>
        <taxon>Prorocentraceae</taxon>
        <taxon>Prorocentrum</taxon>
    </lineage>
</organism>
<sequence>MRSILDIASENGIKVVWDIHAFMGGSSNGTYTGVWPSAPQFWQANFNIGNTSTPLTEAGIWVVEALIKWVEEGLSREQRNAIAGLCLMNEPAHLSVGEGWAEQDKMLDWVGRATDLFRWSTLPQTGMKLYINVVETAFKNMNEGFEQTFPSWWTEHTTADERSSWAVIDRHKYWTWEPECNGCDEQGADGQPVCAWTCDTPRGEVEEHLRGCITRWRDRFGALFPDGLRAVSEFSAGTWRHGPTACRDLDLTRSYFQMQVDAFTEIGIEPFFWNWKMPYGPIFQTGWSLKAILGTEAEGLPGQCGGDAGGEAEGPPEVQWKRA</sequence>
<comment type="caution">
    <text evidence="4">The sequence shown here is derived from an EMBL/GenBank/DDBJ whole genome shotgun (WGS) entry which is preliminary data.</text>
</comment>
<protein>
    <recommendedName>
        <fullName evidence="6">Glycoside hydrolase family 5 domain-containing protein</fullName>
    </recommendedName>
</protein>
<dbReference type="SUPFAM" id="SSF51445">
    <property type="entry name" value="(Trans)glycosidases"/>
    <property type="match status" value="1"/>
</dbReference>
<keyword evidence="5" id="KW-1185">Reference proteome</keyword>
<name>A0ABN9WLE2_9DINO</name>
<gene>
    <name evidence="4" type="ORF">PCOR1329_LOCUS67470</name>
</gene>
<dbReference type="EMBL" id="CAUYUJ010018744">
    <property type="protein sequence ID" value="CAK0886023.1"/>
    <property type="molecule type" value="Genomic_DNA"/>
</dbReference>
<evidence type="ECO:0000256" key="2">
    <source>
        <dbReference type="ARBA" id="ARBA00023295"/>
    </source>
</evidence>
<dbReference type="PANTHER" id="PTHR31297">
    <property type="entry name" value="GLUCAN ENDO-1,6-BETA-GLUCOSIDASE B"/>
    <property type="match status" value="1"/>
</dbReference>
<evidence type="ECO:0000256" key="3">
    <source>
        <dbReference type="SAM" id="MobiDB-lite"/>
    </source>
</evidence>
<dbReference type="PANTHER" id="PTHR31297:SF38">
    <property type="entry name" value="X8 DOMAIN-CONTAINING PROTEIN"/>
    <property type="match status" value="1"/>
</dbReference>
<keyword evidence="1" id="KW-0378">Hydrolase</keyword>
<evidence type="ECO:0000256" key="1">
    <source>
        <dbReference type="ARBA" id="ARBA00022801"/>
    </source>
</evidence>
<accession>A0ABN9WLE2</accession>
<feature type="region of interest" description="Disordered" evidence="3">
    <location>
        <begin position="301"/>
        <end position="323"/>
    </location>
</feature>